<dbReference type="EMBL" id="JAJSOF020000023">
    <property type="protein sequence ID" value="KAJ4435354.1"/>
    <property type="molecule type" value="Genomic_DNA"/>
</dbReference>
<evidence type="ECO:0000313" key="2">
    <source>
        <dbReference type="Proteomes" id="UP001148838"/>
    </source>
</evidence>
<protein>
    <submittedName>
        <fullName evidence="1">Uncharacterized protein</fullName>
    </submittedName>
</protein>
<dbReference type="Proteomes" id="UP001148838">
    <property type="component" value="Unassembled WGS sequence"/>
</dbReference>
<comment type="caution">
    <text evidence="1">The sequence shown here is derived from an EMBL/GenBank/DDBJ whole genome shotgun (WGS) entry which is preliminary data.</text>
</comment>
<accession>A0ABQ8SMF8</accession>
<sequence>MAGLCEGGNEPPGSLKASKYRKTLTEVDGRHLLGDVLVDEGDPQGVERGCPGAMQELSDQEQPHVVREVVVSLLVVAAVSLLRN</sequence>
<reference evidence="1 2" key="1">
    <citation type="journal article" date="2022" name="Allergy">
        <title>Genome assembly and annotation of Periplaneta americana reveal a comprehensive cockroach allergen profile.</title>
        <authorList>
            <person name="Wang L."/>
            <person name="Xiong Q."/>
            <person name="Saelim N."/>
            <person name="Wang L."/>
            <person name="Nong W."/>
            <person name="Wan A.T."/>
            <person name="Shi M."/>
            <person name="Liu X."/>
            <person name="Cao Q."/>
            <person name="Hui J.H.L."/>
            <person name="Sookrung N."/>
            <person name="Leung T.F."/>
            <person name="Tungtrongchitr A."/>
            <person name="Tsui S.K.W."/>
        </authorList>
    </citation>
    <scope>NUCLEOTIDE SEQUENCE [LARGE SCALE GENOMIC DNA]</scope>
    <source>
        <strain evidence="1">PWHHKU_190912</strain>
    </source>
</reference>
<evidence type="ECO:0000313" key="1">
    <source>
        <dbReference type="EMBL" id="KAJ4435354.1"/>
    </source>
</evidence>
<proteinExistence type="predicted"/>
<gene>
    <name evidence="1" type="ORF">ANN_17967</name>
</gene>
<name>A0ABQ8SMF8_PERAM</name>
<keyword evidence="2" id="KW-1185">Reference proteome</keyword>
<organism evidence="1 2">
    <name type="scientific">Periplaneta americana</name>
    <name type="common">American cockroach</name>
    <name type="synonym">Blatta americana</name>
    <dbReference type="NCBI Taxonomy" id="6978"/>
    <lineage>
        <taxon>Eukaryota</taxon>
        <taxon>Metazoa</taxon>
        <taxon>Ecdysozoa</taxon>
        <taxon>Arthropoda</taxon>
        <taxon>Hexapoda</taxon>
        <taxon>Insecta</taxon>
        <taxon>Pterygota</taxon>
        <taxon>Neoptera</taxon>
        <taxon>Polyneoptera</taxon>
        <taxon>Dictyoptera</taxon>
        <taxon>Blattodea</taxon>
        <taxon>Blattoidea</taxon>
        <taxon>Blattidae</taxon>
        <taxon>Blattinae</taxon>
        <taxon>Periplaneta</taxon>
    </lineage>
</organism>